<sequence>MQDIRIFEANDFNQQSSNNEYDLDNESVITINSATTISMTLSSKTEPLNNYAVHKLTTSQE</sequence>
<gene>
    <name evidence="1" type="ORF">C1645_828310</name>
</gene>
<evidence type="ECO:0000313" key="2">
    <source>
        <dbReference type="Proteomes" id="UP000265703"/>
    </source>
</evidence>
<protein>
    <submittedName>
        <fullName evidence="1">Uncharacterized protein</fullName>
    </submittedName>
</protein>
<evidence type="ECO:0000313" key="1">
    <source>
        <dbReference type="EMBL" id="RIA87061.1"/>
    </source>
</evidence>
<dbReference type="EMBL" id="QKYT01000328">
    <property type="protein sequence ID" value="RIA87061.1"/>
    <property type="molecule type" value="Genomic_DNA"/>
</dbReference>
<dbReference type="Proteomes" id="UP000265703">
    <property type="component" value="Unassembled WGS sequence"/>
</dbReference>
<proteinExistence type="predicted"/>
<dbReference type="AlphaFoldDB" id="A0A397SVZ1"/>
<keyword evidence="2" id="KW-1185">Reference proteome</keyword>
<organism evidence="1 2">
    <name type="scientific">Glomus cerebriforme</name>
    <dbReference type="NCBI Taxonomy" id="658196"/>
    <lineage>
        <taxon>Eukaryota</taxon>
        <taxon>Fungi</taxon>
        <taxon>Fungi incertae sedis</taxon>
        <taxon>Mucoromycota</taxon>
        <taxon>Glomeromycotina</taxon>
        <taxon>Glomeromycetes</taxon>
        <taxon>Glomerales</taxon>
        <taxon>Glomeraceae</taxon>
        <taxon>Glomus</taxon>
    </lineage>
</organism>
<reference evidence="1 2" key="1">
    <citation type="submission" date="2018-06" db="EMBL/GenBank/DDBJ databases">
        <title>Comparative genomics reveals the genomic features of Rhizophagus irregularis, R. cerebriforme, R. diaphanum and Gigaspora rosea, and their symbiotic lifestyle signature.</title>
        <authorList>
            <person name="Morin E."/>
            <person name="San Clemente H."/>
            <person name="Chen E.C.H."/>
            <person name="De La Providencia I."/>
            <person name="Hainaut M."/>
            <person name="Kuo A."/>
            <person name="Kohler A."/>
            <person name="Murat C."/>
            <person name="Tang N."/>
            <person name="Roy S."/>
            <person name="Loubradou J."/>
            <person name="Henrissat B."/>
            <person name="Grigoriev I.V."/>
            <person name="Corradi N."/>
            <person name="Roux C."/>
            <person name="Martin F.M."/>
        </authorList>
    </citation>
    <scope>NUCLEOTIDE SEQUENCE [LARGE SCALE GENOMIC DNA]</scope>
    <source>
        <strain evidence="1 2">DAOM 227022</strain>
    </source>
</reference>
<comment type="caution">
    <text evidence="1">The sequence shown here is derived from an EMBL/GenBank/DDBJ whole genome shotgun (WGS) entry which is preliminary data.</text>
</comment>
<accession>A0A397SVZ1</accession>
<name>A0A397SVZ1_9GLOM</name>